<evidence type="ECO:0000256" key="6">
    <source>
        <dbReference type="ARBA" id="ARBA00022723"/>
    </source>
</evidence>
<dbReference type="GO" id="GO:0004817">
    <property type="term" value="F:cysteine-tRNA ligase activity"/>
    <property type="evidence" value="ECO:0007669"/>
    <property type="project" value="UniProtKB-UniRule"/>
</dbReference>
<feature type="binding site" evidence="12">
    <location>
        <position position="236"/>
    </location>
    <ligand>
        <name>Zn(2+)</name>
        <dbReference type="ChEBI" id="CHEBI:29105"/>
    </ligand>
</feature>
<dbReference type="Pfam" id="PF09190">
    <property type="entry name" value="DALR_2"/>
    <property type="match status" value="1"/>
</dbReference>
<feature type="domain" description="Cysteinyl-tRNA synthetase class Ia DALR" evidence="13">
    <location>
        <begin position="358"/>
        <end position="426"/>
    </location>
</feature>
<dbReference type="PRINTS" id="PR00983">
    <property type="entry name" value="TRNASYNTHCYS"/>
</dbReference>
<dbReference type="InterPro" id="IPR015273">
    <property type="entry name" value="Cys-tRNA-synt_Ia_DALR"/>
</dbReference>
<dbReference type="PANTHER" id="PTHR10890:SF3">
    <property type="entry name" value="CYSTEINE--TRNA LIGASE, CYTOPLASMIC"/>
    <property type="match status" value="1"/>
</dbReference>
<keyword evidence="4 12" id="KW-0963">Cytoplasm</keyword>
<dbReference type="InterPro" id="IPR009080">
    <property type="entry name" value="tRNAsynth_Ia_anticodon-bd"/>
</dbReference>
<feature type="short sequence motif" description="'KMSKS' region" evidence="12">
    <location>
        <begin position="268"/>
        <end position="272"/>
    </location>
</feature>
<dbReference type="HAMAP" id="MF_00041">
    <property type="entry name" value="Cys_tRNA_synth"/>
    <property type="match status" value="1"/>
</dbReference>
<feature type="binding site" evidence="12">
    <location>
        <position position="27"/>
    </location>
    <ligand>
        <name>Zn(2+)</name>
        <dbReference type="ChEBI" id="CHEBI:29105"/>
    </ligand>
</feature>
<keyword evidence="9 12" id="KW-0067">ATP-binding</keyword>
<dbReference type="PANTHER" id="PTHR10890">
    <property type="entry name" value="CYSTEINYL-TRNA SYNTHETASE"/>
    <property type="match status" value="1"/>
</dbReference>
<keyword evidence="10 12" id="KW-0648">Protein biosynthesis</keyword>
<feature type="binding site" evidence="12">
    <location>
        <position position="211"/>
    </location>
    <ligand>
        <name>Zn(2+)</name>
        <dbReference type="ChEBI" id="CHEBI:29105"/>
    </ligand>
</feature>
<keyword evidence="11 12" id="KW-0030">Aminoacyl-tRNA synthetase</keyword>
<dbReference type="EC" id="6.1.1.16" evidence="12"/>
<accession>A0A7C4ELS4</accession>
<dbReference type="Gene3D" id="3.40.50.620">
    <property type="entry name" value="HUPs"/>
    <property type="match status" value="1"/>
</dbReference>
<dbReference type="GO" id="GO:0005524">
    <property type="term" value="F:ATP binding"/>
    <property type="evidence" value="ECO:0007669"/>
    <property type="project" value="UniProtKB-UniRule"/>
</dbReference>
<dbReference type="Gene3D" id="1.20.120.1910">
    <property type="entry name" value="Cysteine-tRNA ligase, C-terminal anti-codon recognition domain"/>
    <property type="match status" value="1"/>
</dbReference>
<keyword evidence="5 12" id="KW-0436">Ligase</keyword>
<evidence type="ECO:0000256" key="4">
    <source>
        <dbReference type="ARBA" id="ARBA00022490"/>
    </source>
</evidence>
<dbReference type="Pfam" id="PF01406">
    <property type="entry name" value="tRNA-synt_1e"/>
    <property type="match status" value="1"/>
</dbReference>
<proteinExistence type="inferred from homology"/>
<comment type="subunit">
    <text evidence="3 12">Monomer.</text>
</comment>
<name>A0A7C4ELS4_9BACT</name>
<dbReference type="CDD" id="cd00672">
    <property type="entry name" value="CysRS_core"/>
    <property type="match status" value="1"/>
</dbReference>
<sequence length="488" mass="56850">MKVFNTLSGRVEDFEPVNDMKVGMYVCGVTVYDLCHIGHARSAVVFDVIVRYLRYKGYEVKFIRNFTDIDDKIINRARKEGIPWNEIARKYTEEYYIDMDRLGVMRADVEPKATEHIEEMIKIIQGLIEKGYAYEIKENDASSVYFSVEKFSGYGKLSKKNIEELSAGARIEVDERKRNPLDFALWKASKPGEPWWDSPWGKGRPGWHIECSAMSLKHIGETLDIHGGGADLIFPHHENEVAQSEAYTGKPFAKYWIHNGFVTINKEKMSKSLGNVLNIRDLLELYDAEALRLFLLSSHYRSPVEFADEYIKEAEATLDRVYSTFMRIEDLVSSCIDKEKKTEVFSETQSLIESLKMEFEQAMDEDFNTARALGVIFEFIKEINRFMDRKPSEQKDIAFLKKAEEELRRIGKVFNLFQRQPIEWYRGLLKIKKIELSEEDIERLIAERALARKNRDWQKADSIRAELLKKGIILEDKPDRTIWKVKIG</sequence>
<dbReference type="Pfam" id="PF23493">
    <property type="entry name" value="CysS_C"/>
    <property type="match status" value="1"/>
</dbReference>
<protein>
    <recommendedName>
        <fullName evidence="12">Cysteine--tRNA ligase</fullName>
        <ecNumber evidence="12">6.1.1.16</ecNumber>
    </recommendedName>
    <alternativeName>
        <fullName evidence="12">Cysteinyl-tRNA synthetase</fullName>
        <shortName evidence="12">CysRS</shortName>
    </alternativeName>
</protein>
<dbReference type="SUPFAM" id="SSF47323">
    <property type="entry name" value="Anticodon-binding domain of a subclass of class I aminoacyl-tRNA synthetases"/>
    <property type="match status" value="1"/>
</dbReference>
<comment type="catalytic activity">
    <reaction evidence="12">
        <text>tRNA(Cys) + L-cysteine + ATP = L-cysteinyl-tRNA(Cys) + AMP + diphosphate</text>
        <dbReference type="Rhea" id="RHEA:17773"/>
        <dbReference type="Rhea" id="RHEA-COMP:9661"/>
        <dbReference type="Rhea" id="RHEA-COMP:9679"/>
        <dbReference type="ChEBI" id="CHEBI:30616"/>
        <dbReference type="ChEBI" id="CHEBI:33019"/>
        <dbReference type="ChEBI" id="CHEBI:35235"/>
        <dbReference type="ChEBI" id="CHEBI:78442"/>
        <dbReference type="ChEBI" id="CHEBI:78517"/>
        <dbReference type="ChEBI" id="CHEBI:456215"/>
        <dbReference type="EC" id="6.1.1.16"/>
    </reaction>
</comment>
<evidence type="ECO:0000256" key="11">
    <source>
        <dbReference type="ARBA" id="ARBA00023146"/>
    </source>
</evidence>
<evidence type="ECO:0000256" key="1">
    <source>
        <dbReference type="ARBA" id="ARBA00004496"/>
    </source>
</evidence>
<feature type="binding site" evidence="12">
    <location>
        <position position="240"/>
    </location>
    <ligand>
        <name>Zn(2+)</name>
        <dbReference type="ChEBI" id="CHEBI:29105"/>
    </ligand>
</feature>
<keyword evidence="6 12" id="KW-0479">Metal-binding</keyword>
<evidence type="ECO:0000256" key="9">
    <source>
        <dbReference type="ARBA" id="ARBA00022840"/>
    </source>
</evidence>
<dbReference type="FunFam" id="3.40.50.620:FF:000009">
    <property type="entry name" value="Cysteine--tRNA ligase"/>
    <property type="match status" value="1"/>
</dbReference>
<reference evidence="14" key="1">
    <citation type="journal article" date="2020" name="mSystems">
        <title>Genome- and Community-Level Interaction Insights into Carbon Utilization and Element Cycling Functions of Hydrothermarchaeota in Hydrothermal Sediment.</title>
        <authorList>
            <person name="Zhou Z."/>
            <person name="Liu Y."/>
            <person name="Xu W."/>
            <person name="Pan J."/>
            <person name="Luo Z.H."/>
            <person name="Li M."/>
        </authorList>
    </citation>
    <scope>NUCLEOTIDE SEQUENCE [LARGE SCALE GENOMIC DNA]</scope>
    <source>
        <strain evidence="14">SpSt-788</strain>
    </source>
</reference>
<evidence type="ECO:0000256" key="2">
    <source>
        <dbReference type="ARBA" id="ARBA00005594"/>
    </source>
</evidence>
<comment type="caution">
    <text evidence="14">The sequence shown here is derived from an EMBL/GenBank/DDBJ whole genome shotgun (WGS) entry which is preliminary data.</text>
</comment>
<feature type="short sequence motif" description="'HIGH' region" evidence="12">
    <location>
        <begin position="29"/>
        <end position="39"/>
    </location>
</feature>
<gene>
    <name evidence="12" type="primary">cysS</name>
    <name evidence="14" type="ORF">ENV75_05820</name>
</gene>
<dbReference type="GO" id="GO:0006423">
    <property type="term" value="P:cysteinyl-tRNA aminoacylation"/>
    <property type="evidence" value="ECO:0007669"/>
    <property type="project" value="UniProtKB-UniRule"/>
</dbReference>
<evidence type="ECO:0000256" key="12">
    <source>
        <dbReference type="HAMAP-Rule" id="MF_00041"/>
    </source>
</evidence>
<dbReference type="SUPFAM" id="SSF52374">
    <property type="entry name" value="Nucleotidylyl transferase"/>
    <property type="match status" value="1"/>
</dbReference>
<evidence type="ECO:0000256" key="8">
    <source>
        <dbReference type="ARBA" id="ARBA00022833"/>
    </source>
</evidence>
<dbReference type="SMART" id="SM00840">
    <property type="entry name" value="DALR_2"/>
    <property type="match status" value="1"/>
</dbReference>
<dbReference type="InterPro" id="IPR032678">
    <property type="entry name" value="tRNA-synt_1_cat_dom"/>
</dbReference>
<feature type="binding site" evidence="12">
    <location>
        <position position="271"/>
    </location>
    <ligand>
        <name>ATP</name>
        <dbReference type="ChEBI" id="CHEBI:30616"/>
    </ligand>
</feature>
<evidence type="ECO:0000256" key="7">
    <source>
        <dbReference type="ARBA" id="ARBA00022741"/>
    </source>
</evidence>
<dbReference type="NCBIfam" id="TIGR00435">
    <property type="entry name" value="cysS"/>
    <property type="match status" value="1"/>
</dbReference>
<evidence type="ECO:0000259" key="13">
    <source>
        <dbReference type="SMART" id="SM00840"/>
    </source>
</evidence>
<evidence type="ECO:0000256" key="3">
    <source>
        <dbReference type="ARBA" id="ARBA00011245"/>
    </source>
</evidence>
<evidence type="ECO:0000256" key="10">
    <source>
        <dbReference type="ARBA" id="ARBA00022917"/>
    </source>
</evidence>
<comment type="cofactor">
    <cofactor evidence="12">
        <name>Zn(2+)</name>
        <dbReference type="ChEBI" id="CHEBI:29105"/>
    </cofactor>
    <text evidence="12">Binds 1 zinc ion per subunit.</text>
</comment>
<keyword evidence="8 12" id="KW-0862">Zinc</keyword>
<evidence type="ECO:0000256" key="5">
    <source>
        <dbReference type="ARBA" id="ARBA00022598"/>
    </source>
</evidence>
<dbReference type="InterPro" id="IPR014729">
    <property type="entry name" value="Rossmann-like_a/b/a_fold"/>
</dbReference>
<comment type="similarity">
    <text evidence="2 12">Belongs to the class-I aminoacyl-tRNA synthetase family.</text>
</comment>
<organism evidence="14">
    <name type="scientific">Thermodesulfovibrio aggregans</name>
    <dbReference type="NCBI Taxonomy" id="86166"/>
    <lineage>
        <taxon>Bacteria</taxon>
        <taxon>Pseudomonadati</taxon>
        <taxon>Nitrospirota</taxon>
        <taxon>Thermodesulfovibrionia</taxon>
        <taxon>Thermodesulfovibrionales</taxon>
        <taxon>Thermodesulfovibrionaceae</taxon>
        <taxon>Thermodesulfovibrio</taxon>
    </lineage>
</organism>
<dbReference type="AlphaFoldDB" id="A0A7C4ELS4"/>
<dbReference type="GO" id="GO:0005829">
    <property type="term" value="C:cytosol"/>
    <property type="evidence" value="ECO:0007669"/>
    <property type="project" value="TreeGrafter"/>
</dbReference>
<dbReference type="EMBL" id="DTHO01000062">
    <property type="protein sequence ID" value="HGG99944.1"/>
    <property type="molecule type" value="Genomic_DNA"/>
</dbReference>
<evidence type="ECO:0000313" key="14">
    <source>
        <dbReference type="EMBL" id="HGG99944.1"/>
    </source>
</evidence>
<dbReference type="InterPro" id="IPR024909">
    <property type="entry name" value="Cys-tRNA/MSH_ligase"/>
</dbReference>
<comment type="subcellular location">
    <subcellularLocation>
        <location evidence="1 12">Cytoplasm</location>
    </subcellularLocation>
</comment>
<dbReference type="GO" id="GO:0008270">
    <property type="term" value="F:zinc ion binding"/>
    <property type="evidence" value="ECO:0007669"/>
    <property type="project" value="UniProtKB-UniRule"/>
</dbReference>
<dbReference type="InterPro" id="IPR056411">
    <property type="entry name" value="CysS_C"/>
</dbReference>
<dbReference type="InterPro" id="IPR015803">
    <property type="entry name" value="Cys-tRNA-ligase"/>
</dbReference>
<keyword evidence="7 12" id="KW-0547">Nucleotide-binding</keyword>